<dbReference type="Pfam" id="PF01225">
    <property type="entry name" value="Mur_ligase"/>
    <property type="match status" value="1"/>
</dbReference>
<evidence type="ECO:0000256" key="2">
    <source>
        <dbReference type="ARBA" id="ARBA00022618"/>
    </source>
</evidence>
<dbReference type="SUPFAM" id="SSF53623">
    <property type="entry name" value="MurD-like peptide ligases, catalytic domain"/>
    <property type="match status" value="1"/>
</dbReference>
<dbReference type="PANTHER" id="PTHR23135">
    <property type="entry name" value="MUR LIGASE FAMILY MEMBER"/>
    <property type="match status" value="1"/>
</dbReference>
<dbReference type="GO" id="GO:0071555">
    <property type="term" value="P:cell wall organization"/>
    <property type="evidence" value="ECO:0007669"/>
    <property type="project" value="UniProtKB-KW"/>
</dbReference>
<evidence type="ECO:0000256" key="4">
    <source>
        <dbReference type="ARBA" id="ARBA00022984"/>
    </source>
</evidence>
<dbReference type="Gene3D" id="3.40.1390.10">
    <property type="entry name" value="MurE/MurF, N-terminal domain"/>
    <property type="match status" value="1"/>
</dbReference>
<dbReference type="GO" id="GO:0009252">
    <property type="term" value="P:peptidoglycan biosynthetic process"/>
    <property type="evidence" value="ECO:0007669"/>
    <property type="project" value="UniProtKB-UniRule"/>
</dbReference>
<evidence type="ECO:0000256" key="1">
    <source>
        <dbReference type="ARBA" id="ARBA00005898"/>
    </source>
</evidence>
<evidence type="ECO:0000259" key="10">
    <source>
        <dbReference type="Pfam" id="PF02875"/>
    </source>
</evidence>
<comment type="similarity">
    <text evidence="1 7">Belongs to the MurCDEF family. MurE subfamily.</text>
</comment>
<dbReference type="HAMAP" id="MF_00208">
    <property type="entry name" value="MurE"/>
    <property type="match status" value="1"/>
</dbReference>
<proteinExistence type="inferred from homology"/>
<comment type="catalytic activity">
    <reaction evidence="7">
        <text>UDP-N-acetyl-alpha-D-muramoyl-L-alanyl-D-glutamate + meso-2,6-diaminopimelate + ATP = UDP-N-acetyl-alpha-D-muramoyl-L-alanyl-gamma-D-glutamyl-meso-2,6-diaminopimelate + ADP + phosphate + H(+)</text>
        <dbReference type="Rhea" id="RHEA:23676"/>
        <dbReference type="ChEBI" id="CHEBI:15378"/>
        <dbReference type="ChEBI" id="CHEBI:30616"/>
        <dbReference type="ChEBI" id="CHEBI:43474"/>
        <dbReference type="ChEBI" id="CHEBI:57791"/>
        <dbReference type="ChEBI" id="CHEBI:83900"/>
        <dbReference type="ChEBI" id="CHEBI:83905"/>
        <dbReference type="ChEBI" id="CHEBI:456216"/>
        <dbReference type="EC" id="6.3.2.13"/>
    </reaction>
</comment>
<dbReference type="InterPro" id="IPR036565">
    <property type="entry name" value="Mur-like_cat_sf"/>
</dbReference>
<dbReference type="Proteomes" id="UP000320643">
    <property type="component" value="Unassembled WGS sequence"/>
</dbReference>
<dbReference type="PANTHER" id="PTHR23135:SF4">
    <property type="entry name" value="UDP-N-ACETYLMURAMOYL-L-ALANYL-D-GLUTAMATE--2,6-DIAMINOPIMELATE LIGASE MURE HOMOLOG, CHLOROPLASTIC"/>
    <property type="match status" value="1"/>
</dbReference>
<dbReference type="AlphaFoldDB" id="A0A552UV41"/>
<keyword evidence="7" id="KW-0460">Magnesium</keyword>
<reference evidence="12 13" key="1">
    <citation type="submission" date="2019-07" db="EMBL/GenBank/DDBJ databases">
        <title>Flavobacterium sp. nov., isolated from glacier ice.</title>
        <authorList>
            <person name="Liu Q."/>
            <person name="Xin Y.-H."/>
        </authorList>
    </citation>
    <scope>NUCLEOTIDE SEQUENCE [LARGE SCALE GENOMIC DNA]</scope>
    <source>
        <strain evidence="12 13">ZT4R6</strain>
    </source>
</reference>
<protein>
    <recommendedName>
        <fullName evidence="7">UDP-N-acetylmuramoyl-L-alanyl-D-glutamate--2,6-diaminopimelate ligase</fullName>
        <ecNumber evidence="7">6.3.2.13</ecNumber>
    </recommendedName>
    <alternativeName>
        <fullName evidence="7">Meso-A2pm-adding enzyme</fullName>
    </alternativeName>
    <alternativeName>
        <fullName evidence="7">Meso-diaminopimelate-adding enzyme</fullName>
    </alternativeName>
    <alternativeName>
        <fullName evidence="7">UDP-MurNAc-L-Ala-D-Glu:meso-diaminopimelate ligase</fullName>
    </alternativeName>
    <alternativeName>
        <fullName evidence="7">UDP-MurNAc-tripeptide synthetase</fullName>
    </alternativeName>
    <alternativeName>
        <fullName evidence="7">UDP-N-acetylmuramyl-tripeptide synthetase</fullName>
    </alternativeName>
</protein>
<evidence type="ECO:0000259" key="11">
    <source>
        <dbReference type="Pfam" id="PF08245"/>
    </source>
</evidence>
<dbReference type="InterPro" id="IPR013221">
    <property type="entry name" value="Mur_ligase_cen"/>
</dbReference>
<evidence type="ECO:0000256" key="7">
    <source>
        <dbReference type="HAMAP-Rule" id="MF_00208"/>
    </source>
</evidence>
<evidence type="ECO:0000313" key="12">
    <source>
        <dbReference type="EMBL" id="TRW22055.1"/>
    </source>
</evidence>
<dbReference type="Gene3D" id="3.90.190.20">
    <property type="entry name" value="Mur ligase, C-terminal domain"/>
    <property type="match status" value="1"/>
</dbReference>
<dbReference type="GO" id="GO:0008360">
    <property type="term" value="P:regulation of cell shape"/>
    <property type="evidence" value="ECO:0007669"/>
    <property type="project" value="UniProtKB-KW"/>
</dbReference>
<dbReference type="InterPro" id="IPR036615">
    <property type="entry name" value="Mur_ligase_C_dom_sf"/>
</dbReference>
<evidence type="ECO:0000313" key="13">
    <source>
        <dbReference type="Proteomes" id="UP000320643"/>
    </source>
</evidence>
<dbReference type="InterPro" id="IPR005761">
    <property type="entry name" value="UDP-N-AcMur-Glu-dNH2Pim_ligase"/>
</dbReference>
<comment type="caution">
    <text evidence="12">The sequence shown here is derived from an EMBL/GenBank/DDBJ whole genome shotgun (WGS) entry which is preliminary data.</text>
</comment>
<comment type="function">
    <text evidence="7">Catalyzes the addition of meso-diaminopimelic acid to the nucleotide precursor UDP-N-acetylmuramoyl-L-alanyl-D-glutamate (UMAG) in the biosynthesis of bacterial cell-wall peptidoglycan.</text>
</comment>
<feature type="domain" description="Mur ligase central" evidence="11">
    <location>
        <begin position="109"/>
        <end position="305"/>
    </location>
</feature>
<feature type="binding site" evidence="7">
    <location>
        <begin position="153"/>
        <end position="154"/>
    </location>
    <ligand>
        <name>UDP-N-acetyl-alpha-D-muramoyl-L-alanyl-D-glutamate</name>
        <dbReference type="ChEBI" id="CHEBI:83900"/>
    </ligand>
</feature>
<organism evidence="12 13">
    <name type="scientific">Flavobacterium zepuense</name>
    <dbReference type="NCBI Taxonomy" id="2593302"/>
    <lineage>
        <taxon>Bacteria</taxon>
        <taxon>Pseudomonadati</taxon>
        <taxon>Bacteroidota</taxon>
        <taxon>Flavobacteriia</taxon>
        <taxon>Flavobacteriales</taxon>
        <taxon>Flavobacteriaceae</taxon>
        <taxon>Flavobacterium</taxon>
    </lineage>
</organism>
<feature type="binding site" evidence="7">
    <location>
        <position position="30"/>
    </location>
    <ligand>
        <name>UDP-N-acetyl-alpha-D-muramoyl-L-alanyl-D-glutamate</name>
        <dbReference type="ChEBI" id="CHEBI:83900"/>
    </ligand>
</feature>
<evidence type="ECO:0000256" key="8">
    <source>
        <dbReference type="RuleBase" id="RU004135"/>
    </source>
</evidence>
<comment type="PTM">
    <text evidence="7">Carboxylation is probably crucial for Mg(2+) binding and, consequently, for the gamma-phosphate positioning of ATP.</text>
</comment>
<comment type="caution">
    <text evidence="7">Lacks conserved residue(s) required for the propagation of feature annotation.</text>
</comment>
<keyword evidence="13" id="KW-1185">Reference proteome</keyword>
<dbReference type="NCBIfam" id="NF001126">
    <property type="entry name" value="PRK00139.1-4"/>
    <property type="match status" value="1"/>
</dbReference>
<comment type="pathway">
    <text evidence="7 8">Cell wall biogenesis; peptidoglycan biosynthesis.</text>
</comment>
<dbReference type="GO" id="GO:0000287">
    <property type="term" value="F:magnesium ion binding"/>
    <property type="evidence" value="ECO:0007669"/>
    <property type="project" value="UniProtKB-UniRule"/>
</dbReference>
<dbReference type="Pfam" id="PF02875">
    <property type="entry name" value="Mur_ligase_C"/>
    <property type="match status" value="1"/>
</dbReference>
<dbReference type="GO" id="GO:0005524">
    <property type="term" value="F:ATP binding"/>
    <property type="evidence" value="ECO:0007669"/>
    <property type="project" value="UniProtKB-UniRule"/>
</dbReference>
<evidence type="ECO:0000256" key="5">
    <source>
        <dbReference type="ARBA" id="ARBA00023306"/>
    </source>
</evidence>
<accession>A0A552UV41</accession>
<dbReference type="OrthoDB" id="9800958at2"/>
<feature type="binding site" evidence="7">
    <location>
        <begin position="111"/>
        <end position="117"/>
    </location>
    <ligand>
        <name>ATP</name>
        <dbReference type="ChEBI" id="CHEBI:30616"/>
    </ligand>
</feature>
<dbReference type="InterPro" id="IPR035911">
    <property type="entry name" value="MurE/MurF_N"/>
</dbReference>
<feature type="domain" description="Mur ligase N-terminal catalytic" evidence="9">
    <location>
        <begin position="26"/>
        <end position="97"/>
    </location>
</feature>
<dbReference type="EMBL" id="VJVZ01000015">
    <property type="protein sequence ID" value="TRW22055.1"/>
    <property type="molecule type" value="Genomic_DNA"/>
</dbReference>
<sequence>MLLRDILYKTAIQAVKGPTDVAVAKIEFDSRLVTKGDVFVAIKGTLSDGHKFIGKAIELGAAAIVCEALPEEITEGVSYVEVKSASSALAYMSANYYGNPSASLKLVGITGTNGKTTIATLLYQLFKNAGFKAGLLSTVKVMVDNEEFKATHTTPDSLTINKYLREMVDAGCDYCFMEVSSHGIHQHRTEGLVFEGGVFTNLSHDHLDYHSSFAEYRDVKKSFFDNLPKQAFAIVNVDDKNGLVMLQNTAAKKITYALKTYADYRAQILENQLSGLLLKINGEEVWVKLIGTFNAYNLLAIYAVAINLGLEELEVLRLLSLLESVSGRFQFIVSDSNITAIVDYAHTPDALENVLSTIETIRTRNEQLITVVGCGGDRDKAKRPIMAKIASGMSDRAIFTSDNPRSELPEDIIEDMEKGVEPQNYKKTVAMVDRKQAIKLACQLAKPNDIILIAGKGHETYQEIKGVKYDFDDMQTVKEILAQLNK</sequence>
<feature type="binding site" evidence="7">
    <location>
        <position position="378"/>
    </location>
    <ligand>
        <name>meso-2,6-diaminopimelate</name>
        <dbReference type="ChEBI" id="CHEBI:57791"/>
    </ligand>
</feature>
<feature type="binding site" evidence="7">
    <location>
        <begin position="402"/>
        <end position="405"/>
    </location>
    <ligand>
        <name>meso-2,6-diaminopimelate</name>
        <dbReference type="ChEBI" id="CHEBI:57791"/>
    </ligand>
</feature>
<dbReference type="InterPro" id="IPR000713">
    <property type="entry name" value="Mur_ligase_N"/>
</dbReference>
<keyword evidence="3 7" id="KW-0133">Cell shape</keyword>
<dbReference type="GO" id="GO:0008765">
    <property type="term" value="F:UDP-N-acetylmuramoylalanyl-D-glutamate-2,6-diaminopimelate ligase activity"/>
    <property type="evidence" value="ECO:0007669"/>
    <property type="project" value="UniProtKB-UniRule"/>
</dbReference>
<feature type="domain" description="Mur ligase C-terminal" evidence="10">
    <location>
        <begin position="327"/>
        <end position="457"/>
    </location>
</feature>
<keyword evidence="2 7" id="KW-0132">Cell division</keyword>
<feature type="binding site" evidence="7">
    <location>
        <position position="455"/>
    </location>
    <ligand>
        <name>meso-2,6-diaminopimelate</name>
        <dbReference type="ChEBI" id="CHEBI:57791"/>
    </ligand>
</feature>
<feature type="binding site" evidence="7">
    <location>
        <position position="188"/>
    </location>
    <ligand>
        <name>UDP-N-acetyl-alpha-D-muramoyl-L-alanyl-D-glutamate</name>
        <dbReference type="ChEBI" id="CHEBI:83900"/>
    </ligand>
</feature>
<dbReference type="SUPFAM" id="SSF63418">
    <property type="entry name" value="MurE/MurF N-terminal domain"/>
    <property type="match status" value="1"/>
</dbReference>
<keyword evidence="5 7" id="KW-0131">Cell cycle</keyword>
<evidence type="ECO:0000259" key="9">
    <source>
        <dbReference type="Pfam" id="PF01225"/>
    </source>
</evidence>
<feature type="binding site" evidence="7">
    <location>
        <position position="186"/>
    </location>
    <ligand>
        <name>UDP-N-acetyl-alpha-D-muramoyl-L-alanyl-D-glutamate</name>
        <dbReference type="ChEBI" id="CHEBI:83900"/>
    </ligand>
</feature>
<dbReference type="Pfam" id="PF08245">
    <property type="entry name" value="Mur_ligase_M"/>
    <property type="match status" value="1"/>
</dbReference>
<keyword evidence="7" id="KW-0067">ATP-binding</keyword>
<dbReference type="SUPFAM" id="SSF53244">
    <property type="entry name" value="MurD-like peptide ligases, peptide-binding domain"/>
    <property type="match status" value="1"/>
</dbReference>
<feature type="short sequence motif" description="Meso-diaminopimelate recognition motif" evidence="7">
    <location>
        <begin position="402"/>
        <end position="405"/>
    </location>
</feature>
<keyword evidence="4 7" id="KW-0573">Peptidoglycan synthesis</keyword>
<keyword evidence="7" id="KW-0963">Cytoplasm</keyword>
<dbReference type="RefSeq" id="WP_143375022.1">
    <property type="nucleotide sequence ID" value="NZ_VJVZ01000015.1"/>
</dbReference>
<comment type="cofactor">
    <cofactor evidence="7">
        <name>Mg(2+)</name>
        <dbReference type="ChEBI" id="CHEBI:18420"/>
    </cofactor>
</comment>
<evidence type="ECO:0000256" key="6">
    <source>
        <dbReference type="ARBA" id="ARBA00023316"/>
    </source>
</evidence>
<gene>
    <name evidence="7" type="primary">murE</name>
    <name evidence="12" type="ORF">FMM05_19070</name>
</gene>
<dbReference type="NCBIfam" id="TIGR01085">
    <property type="entry name" value="murE"/>
    <property type="match status" value="1"/>
</dbReference>
<dbReference type="Gene3D" id="3.40.1190.10">
    <property type="entry name" value="Mur-like, catalytic domain"/>
    <property type="match status" value="1"/>
</dbReference>
<feature type="modified residue" description="N6-carboxylysine" evidence="7">
    <location>
        <position position="220"/>
    </location>
</feature>
<dbReference type="UniPathway" id="UPA00219"/>
<dbReference type="GO" id="GO:0051301">
    <property type="term" value="P:cell division"/>
    <property type="evidence" value="ECO:0007669"/>
    <property type="project" value="UniProtKB-KW"/>
</dbReference>
<feature type="binding site" evidence="7">
    <location>
        <position position="180"/>
    </location>
    <ligand>
        <name>UDP-N-acetyl-alpha-D-muramoyl-L-alanyl-D-glutamate</name>
        <dbReference type="ChEBI" id="CHEBI:83900"/>
    </ligand>
</feature>
<keyword evidence="6 7" id="KW-0961">Cell wall biogenesis/degradation</keyword>
<keyword evidence="7" id="KW-0547">Nucleotide-binding</keyword>
<keyword evidence="7 12" id="KW-0436">Ligase</keyword>
<evidence type="ECO:0000256" key="3">
    <source>
        <dbReference type="ARBA" id="ARBA00022960"/>
    </source>
</evidence>
<name>A0A552UV41_9FLAO</name>
<comment type="subcellular location">
    <subcellularLocation>
        <location evidence="7 8">Cytoplasm</location>
    </subcellularLocation>
</comment>
<dbReference type="InterPro" id="IPR004101">
    <property type="entry name" value="Mur_ligase_C"/>
</dbReference>
<dbReference type="EC" id="6.3.2.13" evidence="7"/>
<dbReference type="GO" id="GO:0005737">
    <property type="term" value="C:cytoplasm"/>
    <property type="evidence" value="ECO:0007669"/>
    <property type="project" value="UniProtKB-SubCell"/>
</dbReference>
<feature type="binding site" evidence="7">
    <location>
        <position position="459"/>
    </location>
    <ligand>
        <name>meso-2,6-diaminopimelate</name>
        <dbReference type="ChEBI" id="CHEBI:57791"/>
    </ligand>
</feature>